<keyword evidence="10" id="KW-1185">Reference proteome</keyword>
<feature type="binding site" evidence="7">
    <location>
        <position position="309"/>
    </location>
    <ligand>
        <name>Zn(2+)</name>
        <dbReference type="ChEBI" id="CHEBI:29105"/>
        <note>catalytic</note>
    </ligand>
</feature>
<feature type="site" description="Important for catalytic activity" evidence="7">
    <location>
        <position position="246"/>
    </location>
</feature>
<dbReference type="NCBIfam" id="TIGR01430">
    <property type="entry name" value="aden_deam"/>
    <property type="match status" value="1"/>
</dbReference>
<dbReference type="InterPro" id="IPR032466">
    <property type="entry name" value="Metal_Hydrolase"/>
</dbReference>
<dbReference type="Proteomes" id="UP001390339">
    <property type="component" value="Unassembled WGS sequence"/>
</dbReference>
<dbReference type="InterPro" id="IPR028892">
    <property type="entry name" value="ADE"/>
</dbReference>
<evidence type="ECO:0000256" key="7">
    <source>
        <dbReference type="HAMAP-Rule" id="MF_03145"/>
    </source>
</evidence>
<feature type="domain" description="Adenosine deaminase" evidence="8">
    <location>
        <begin position="14"/>
        <end position="362"/>
    </location>
</feature>
<comment type="subcellular location">
    <subcellularLocation>
        <location evidence="7">Cytoplasm</location>
    </subcellularLocation>
    <subcellularLocation>
        <location evidence="7">Nucleus</location>
    </subcellularLocation>
</comment>
<protein>
    <recommendedName>
        <fullName evidence="7">Adenine deaminase</fullName>
        <shortName evidence="7">ADE</shortName>
        <ecNumber evidence="7">3.5.4.2</ecNumber>
    </recommendedName>
    <alternativeName>
        <fullName evidence="7">Adenine aminohydrolase</fullName>
        <shortName evidence="7">AAH</shortName>
    </alternativeName>
</protein>
<feature type="active site" description="Proton donor" evidence="7">
    <location>
        <position position="225"/>
    </location>
</feature>
<proteinExistence type="inferred from homology"/>
<evidence type="ECO:0000259" key="8">
    <source>
        <dbReference type="Pfam" id="PF00962"/>
    </source>
</evidence>
<keyword evidence="5 7" id="KW-0546">Nucleotide metabolism</keyword>
<dbReference type="InterPro" id="IPR001365">
    <property type="entry name" value="A_deaminase_dom"/>
</dbReference>
<keyword evidence="6 7" id="KW-0539">Nucleus</keyword>
<feature type="binding site" evidence="7">
    <location>
        <position position="21"/>
    </location>
    <ligand>
        <name>Zn(2+)</name>
        <dbReference type="ChEBI" id="CHEBI:29105"/>
        <note>catalytic</note>
    </ligand>
</feature>
<dbReference type="PANTHER" id="PTHR43114">
    <property type="entry name" value="ADENINE DEAMINASE"/>
    <property type="match status" value="1"/>
</dbReference>
<dbReference type="CDD" id="cd01320">
    <property type="entry name" value="ADA"/>
    <property type="match status" value="1"/>
</dbReference>
<reference evidence="9 10" key="1">
    <citation type="journal article" date="2024" name="IMA Fungus">
        <title>Apiospora arundinis, a panoply of carbohydrate-active enzymes and secondary metabolites.</title>
        <authorList>
            <person name="Sorensen T."/>
            <person name="Petersen C."/>
            <person name="Muurmann A.T."/>
            <person name="Christiansen J.V."/>
            <person name="Brundto M.L."/>
            <person name="Overgaard C.K."/>
            <person name="Boysen A.T."/>
            <person name="Wollenberg R.D."/>
            <person name="Larsen T.O."/>
            <person name="Sorensen J.L."/>
            <person name="Nielsen K.L."/>
            <person name="Sondergaard T.E."/>
        </authorList>
    </citation>
    <scope>NUCLEOTIDE SEQUENCE [LARGE SCALE GENOMIC DNA]</scope>
    <source>
        <strain evidence="9 10">AAU 773</strain>
    </source>
</reference>
<evidence type="ECO:0000256" key="1">
    <source>
        <dbReference type="ARBA" id="ARBA00022490"/>
    </source>
</evidence>
<feature type="binding site" evidence="7">
    <location>
        <position position="222"/>
    </location>
    <ligand>
        <name>Zn(2+)</name>
        <dbReference type="ChEBI" id="CHEBI:29105"/>
        <note>catalytic</note>
    </ligand>
</feature>
<feature type="binding site" evidence="7">
    <location>
        <position position="310"/>
    </location>
    <ligand>
        <name>substrate</name>
    </ligand>
</feature>
<dbReference type="InterPro" id="IPR006650">
    <property type="entry name" value="A/AMP_deam_AS"/>
</dbReference>
<evidence type="ECO:0000256" key="2">
    <source>
        <dbReference type="ARBA" id="ARBA00022723"/>
    </source>
</evidence>
<dbReference type="SUPFAM" id="SSF51556">
    <property type="entry name" value="Metallo-dependent hydrolases"/>
    <property type="match status" value="1"/>
</dbReference>
<evidence type="ECO:0000256" key="4">
    <source>
        <dbReference type="ARBA" id="ARBA00022833"/>
    </source>
</evidence>
<comment type="similarity">
    <text evidence="7">Belongs to the metallo-dependent hydrolases superfamily. Adenosine and AMP deaminases family. Adenine deaminase type 2 subfamily.</text>
</comment>
<dbReference type="InterPro" id="IPR006330">
    <property type="entry name" value="Ado/ade_deaminase"/>
</dbReference>
<dbReference type="EC" id="3.5.4.2" evidence="7"/>
<dbReference type="EMBL" id="JAPCWZ010000005">
    <property type="protein sequence ID" value="KAK8862059.1"/>
    <property type="molecule type" value="Genomic_DNA"/>
</dbReference>
<name>A0ABR2IEU6_9PEZI</name>
<dbReference type="PROSITE" id="PS00485">
    <property type="entry name" value="A_DEAMINASE"/>
    <property type="match status" value="1"/>
</dbReference>
<feature type="binding site" evidence="7">
    <location>
        <position position="19"/>
    </location>
    <ligand>
        <name>Zn(2+)</name>
        <dbReference type="ChEBI" id="CHEBI:29105"/>
        <note>catalytic</note>
    </ligand>
</feature>
<gene>
    <name evidence="7" type="primary">AAH1</name>
    <name evidence="9" type="ORF">PGQ11_008294</name>
</gene>
<keyword evidence="3 7" id="KW-0378">Hydrolase</keyword>
<dbReference type="PANTHER" id="PTHR43114:SF6">
    <property type="entry name" value="ADENINE DEAMINASE"/>
    <property type="match status" value="1"/>
</dbReference>
<accession>A0ABR2IEU6</accession>
<comment type="caution">
    <text evidence="9">The sequence shown here is derived from an EMBL/GenBank/DDBJ whole genome shotgun (WGS) entry which is preliminary data.</text>
</comment>
<comment type="catalytic activity">
    <reaction evidence="7">
        <text>adenine + H2O + H(+) = hypoxanthine + NH4(+)</text>
        <dbReference type="Rhea" id="RHEA:23688"/>
        <dbReference type="ChEBI" id="CHEBI:15377"/>
        <dbReference type="ChEBI" id="CHEBI:15378"/>
        <dbReference type="ChEBI" id="CHEBI:16708"/>
        <dbReference type="ChEBI" id="CHEBI:17368"/>
        <dbReference type="ChEBI" id="CHEBI:28938"/>
        <dbReference type="EC" id="3.5.4.2"/>
    </reaction>
</comment>
<evidence type="ECO:0000313" key="10">
    <source>
        <dbReference type="Proteomes" id="UP001390339"/>
    </source>
</evidence>
<evidence type="ECO:0000256" key="5">
    <source>
        <dbReference type="ARBA" id="ARBA00023080"/>
    </source>
</evidence>
<keyword evidence="2 7" id="KW-0479">Metal-binding</keyword>
<comment type="cofactor">
    <cofactor evidence="7">
        <name>Zn(2+)</name>
        <dbReference type="ChEBI" id="CHEBI:29105"/>
    </cofactor>
    <text evidence="7">Binds 1 zinc ion per subunit.</text>
</comment>
<evidence type="ECO:0000256" key="3">
    <source>
        <dbReference type="ARBA" id="ARBA00022801"/>
    </source>
</evidence>
<organism evidence="9 10">
    <name type="scientific">Apiospora arundinis</name>
    <dbReference type="NCBI Taxonomy" id="335852"/>
    <lineage>
        <taxon>Eukaryota</taxon>
        <taxon>Fungi</taxon>
        <taxon>Dikarya</taxon>
        <taxon>Ascomycota</taxon>
        <taxon>Pezizomycotina</taxon>
        <taxon>Sordariomycetes</taxon>
        <taxon>Xylariomycetidae</taxon>
        <taxon>Amphisphaeriales</taxon>
        <taxon>Apiosporaceae</taxon>
        <taxon>Apiospora</taxon>
    </lineage>
</organism>
<dbReference type="Pfam" id="PF00962">
    <property type="entry name" value="A_deaminase"/>
    <property type="match status" value="1"/>
</dbReference>
<evidence type="ECO:0000313" key="9">
    <source>
        <dbReference type="EMBL" id="KAK8862059.1"/>
    </source>
</evidence>
<evidence type="ECO:0000256" key="6">
    <source>
        <dbReference type="ARBA" id="ARBA00023242"/>
    </source>
</evidence>
<dbReference type="HAMAP" id="MF_01962">
    <property type="entry name" value="Adenine_deaminase"/>
    <property type="match status" value="1"/>
</dbReference>
<comment type="function">
    <text evidence="7">Catalyzes the hydrolytic deamination of adenine to hypoxanthine. Plays an important role in the purine salvage pathway and in nitrogen catabolism.</text>
</comment>
<keyword evidence="4 7" id="KW-0862">Zinc</keyword>
<keyword evidence="1 7" id="KW-0963">Cytoplasm</keyword>
<sequence>MCQTALHPFLEALPKCEHHMHIEGSLEPELLFELAAKNGIVLPSGDDPAYASIEALRQRYEAFTGLDDFLGYYYIAMSALVDAADFERLGLAYFRKAAQQNVRHAEVFFDPQAHSARGVPLATVVEGLQAARERAERELGISSVLIMCVLRHLPPAEGVALFEEARDAGYFHAASDGEKEDKKRDPVLGGIGLDSSEKPFPPSLWTELYGAAQAAGVRRTAHAGEEGPASYIVDALDLLDAQRIDHGLRSVLPGDESVTESLLARLVEQKIMLTLCPLSNVRLRCLESVKQFPLRKLLDRGVRFSINSDDPAYFGGYILENYCALQDAFGLSVREWESIAKGAAMGSWCSDRRKAEILMEMEAVAGEWSVGLGEQ</sequence>
<dbReference type="Gene3D" id="3.20.20.140">
    <property type="entry name" value="Metal-dependent hydrolases"/>
    <property type="match status" value="1"/>
</dbReference>